<dbReference type="GO" id="GO:0019288">
    <property type="term" value="P:isopentenyl diphosphate biosynthetic process, methylerythritol 4-phosphate pathway"/>
    <property type="evidence" value="ECO:0007669"/>
    <property type="project" value="UniProtKB-UniRule"/>
</dbReference>
<accession>A0A4R3NCS9</accession>
<evidence type="ECO:0000313" key="4">
    <source>
        <dbReference type="EMBL" id="TCT26216.1"/>
    </source>
</evidence>
<comment type="caution">
    <text evidence="4">The sequence shown here is derived from an EMBL/GenBank/DDBJ whole genome shotgun (WGS) entry which is preliminary data.</text>
</comment>
<feature type="site" description="Transition state stabilizer" evidence="3">
    <location>
        <position position="21"/>
    </location>
</feature>
<dbReference type="NCBIfam" id="TIGR00453">
    <property type="entry name" value="ispD"/>
    <property type="match status" value="1"/>
</dbReference>
<dbReference type="UniPathway" id="UPA00056">
    <property type="reaction ID" value="UER00093"/>
</dbReference>
<dbReference type="CDD" id="cd02516">
    <property type="entry name" value="CDP-ME_synthetase"/>
    <property type="match status" value="1"/>
</dbReference>
<keyword evidence="2 3" id="KW-0548">Nucleotidyltransferase</keyword>
<dbReference type="HAMAP" id="MF_00108">
    <property type="entry name" value="IspD"/>
    <property type="match status" value="1"/>
</dbReference>
<dbReference type="FunFam" id="3.90.550.10:FF:000003">
    <property type="entry name" value="2-C-methyl-D-erythritol 4-phosphate cytidylyltransferase"/>
    <property type="match status" value="1"/>
</dbReference>
<evidence type="ECO:0000256" key="2">
    <source>
        <dbReference type="ARBA" id="ARBA00022695"/>
    </source>
</evidence>
<dbReference type="InterPro" id="IPR001228">
    <property type="entry name" value="IspD"/>
</dbReference>
<protein>
    <recommendedName>
        <fullName evidence="3">2-C-methyl-D-erythritol 4-phosphate cytidylyltransferase</fullName>
        <ecNumber evidence="3">2.7.7.60</ecNumber>
    </recommendedName>
    <alternativeName>
        <fullName evidence="3">4-diphosphocytidyl-2C-methyl-D-erythritol synthase</fullName>
    </alternativeName>
    <alternativeName>
        <fullName evidence="3">MEP cytidylyltransferase</fullName>
        <shortName evidence="3">MCT</shortName>
    </alternativeName>
</protein>
<name>A0A4R3NCS9_9GAMM</name>
<feature type="site" description="Positions MEP for the nucleophilic attack" evidence="3">
    <location>
        <position position="210"/>
    </location>
</feature>
<feature type="site" description="Transition state stabilizer" evidence="3">
    <location>
        <position position="14"/>
    </location>
</feature>
<dbReference type="OrthoDB" id="9806837at2"/>
<evidence type="ECO:0000313" key="5">
    <source>
        <dbReference type="Proteomes" id="UP000295414"/>
    </source>
</evidence>
<dbReference type="InterPro" id="IPR050088">
    <property type="entry name" value="IspD/TarI_cytidylyltransf_bact"/>
</dbReference>
<comment type="similarity">
    <text evidence="3">Belongs to the IspD/TarI cytidylyltransferase family. IspD subfamily.</text>
</comment>
<dbReference type="GO" id="GO:0050518">
    <property type="term" value="F:2-C-methyl-D-erythritol 4-phosphate cytidylyltransferase activity"/>
    <property type="evidence" value="ECO:0007669"/>
    <property type="project" value="UniProtKB-UniRule"/>
</dbReference>
<keyword evidence="1 3" id="KW-0808">Transferase</keyword>
<gene>
    <name evidence="3" type="primary">ispD</name>
    <name evidence="4" type="ORF">EDC34_101544</name>
</gene>
<dbReference type="InterPro" id="IPR034683">
    <property type="entry name" value="IspD/TarI"/>
</dbReference>
<dbReference type="AlphaFoldDB" id="A0A4R3NCS9"/>
<dbReference type="InterPro" id="IPR029044">
    <property type="entry name" value="Nucleotide-diphossugar_trans"/>
</dbReference>
<organism evidence="4 5">
    <name type="scientific">Thermomonas haemolytica</name>
    <dbReference type="NCBI Taxonomy" id="141949"/>
    <lineage>
        <taxon>Bacteria</taxon>
        <taxon>Pseudomonadati</taxon>
        <taxon>Pseudomonadota</taxon>
        <taxon>Gammaproteobacteria</taxon>
        <taxon>Lysobacterales</taxon>
        <taxon>Lysobacteraceae</taxon>
        <taxon>Thermomonas</taxon>
    </lineage>
</organism>
<dbReference type="EMBL" id="SMAP01000001">
    <property type="protein sequence ID" value="TCT26216.1"/>
    <property type="molecule type" value="Genomic_DNA"/>
</dbReference>
<dbReference type="PANTHER" id="PTHR32125:SF4">
    <property type="entry name" value="2-C-METHYL-D-ERYTHRITOL 4-PHOSPHATE CYTIDYLYLTRANSFERASE, CHLOROPLASTIC"/>
    <property type="match status" value="1"/>
</dbReference>
<dbReference type="Gene3D" id="3.90.550.10">
    <property type="entry name" value="Spore Coat Polysaccharide Biosynthesis Protein SpsA, Chain A"/>
    <property type="match status" value="1"/>
</dbReference>
<reference evidence="4 5" key="1">
    <citation type="submission" date="2019-03" db="EMBL/GenBank/DDBJ databases">
        <title>Genomic Encyclopedia of Type Strains, Phase IV (KMG-IV): sequencing the most valuable type-strain genomes for metagenomic binning, comparative biology and taxonomic classification.</title>
        <authorList>
            <person name="Goeker M."/>
        </authorList>
    </citation>
    <scope>NUCLEOTIDE SEQUENCE [LARGE SCALE GENOMIC DNA]</scope>
    <source>
        <strain evidence="4 5">DSM 13605</strain>
    </source>
</reference>
<comment type="function">
    <text evidence="3">Catalyzes the formation of 4-diphosphocytidyl-2-C-methyl-D-erythritol from CTP and 2-C-methyl-D-erythritol 4-phosphate (MEP).</text>
</comment>
<keyword evidence="5" id="KW-1185">Reference proteome</keyword>
<feature type="site" description="Positions MEP for the nucleophilic attack" evidence="3">
    <location>
        <position position="154"/>
    </location>
</feature>
<dbReference type="Pfam" id="PF01128">
    <property type="entry name" value="IspD"/>
    <property type="match status" value="1"/>
</dbReference>
<dbReference type="RefSeq" id="WP_114960110.1">
    <property type="nucleotide sequence ID" value="NZ_MSZW01000017.1"/>
</dbReference>
<dbReference type="PANTHER" id="PTHR32125">
    <property type="entry name" value="2-C-METHYL-D-ERYTHRITOL 4-PHOSPHATE CYTIDYLYLTRANSFERASE, CHLOROPLASTIC"/>
    <property type="match status" value="1"/>
</dbReference>
<dbReference type="Proteomes" id="UP000295414">
    <property type="component" value="Unassembled WGS sequence"/>
</dbReference>
<sequence>MSWALIPAAGRGLRFGGARPKQYLEVAGKPLLAHAMDALLAHPQVEGAVIALAADDPYWPGWTTRQGKPVITCTGGGERADSVLAALEALPASVADDALLLVHDAARPNLHADDIGRLIAAAEACAEGAILAAPVRDTLKRADGDGRIAATEPRERLWRALTPQAFRRDLLRRALLAARADGVVATDEAMAVERLGLRPRLVEGREDNLKVTTPADLALAAFLLENRE</sequence>
<dbReference type="EC" id="2.7.7.60" evidence="3"/>
<proteinExistence type="inferred from homology"/>
<dbReference type="SUPFAM" id="SSF53448">
    <property type="entry name" value="Nucleotide-diphospho-sugar transferases"/>
    <property type="match status" value="1"/>
</dbReference>
<keyword evidence="3" id="KW-0414">Isoprene biosynthesis</keyword>
<comment type="catalytic activity">
    <reaction evidence="3">
        <text>2-C-methyl-D-erythritol 4-phosphate + CTP + H(+) = 4-CDP-2-C-methyl-D-erythritol + diphosphate</text>
        <dbReference type="Rhea" id="RHEA:13429"/>
        <dbReference type="ChEBI" id="CHEBI:15378"/>
        <dbReference type="ChEBI" id="CHEBI:33019"/>
        <dbReference type="ChEBI" id="CHEBI:37563"/>
        <dbReference type="ChEBI" id="CHEBI:57823"/>
        <dbReference type="ChEBI" id="CHEBI:58262"/>
        <dbReference type="EC" id="2.7.7.60"/>
    </reaction>
</comment>
<evidence type="ECO:0000256" key="1">
    <source>
        <dbReference type="ARBA" id="ARBA00022679"/>
    </source>
</evidence>
<evidence type="ECO:0000256" key="3">
    <source>
        <dbReference type="HAMAP-Rule" id="MF_00108"/>
    </source>
</evidence>
<comment type="pathway">
    <text evidence="3">Isoprenoid biosynthesis; isopentenyl diphosphate biosynthesis via DXP pathway; isopentenyl diphosphate from 1-deoxy-D-xylulose 5-phosphate: step 2/6.</text>
</comment>